<accession>A0A939TCH1</accession>
<keyword evidence="4 8" id="KW-0812">Transmembrane</keyword>
<evidence type="ECO:0000256" key="2">
    <source>
        <dbReference type="ARBA" id="ARBA00007531"/>
    </source>
</evidence>
<organism evidence="10 11">
    <name type="scientific">Actinomadura barringtoniae</name>
    <dbReference type="NCBI Taxonomy" id="1427535"/>
    <lineage>
        <taxon>Bacteria</taxon>
        <taxon>Bacillati</taxon>
        <taxon>Actinomycetota</taxon>
        <taxon>Actinomycetes</taxon>
        <taxon>Streptosporangiales</taxon>
        <taxon>Thermomonosporaceae</taxon>
        <taxon>Actinomadura</taxon>
    </lineage>
</organism>
<dbReference type="InterPro" id="IPR025241">
    <property type="entry name" value="DUF4190"/>
</dbReference>
<sequence length="198" mass="20544">MTVPNHTYDPYGSQPPGPTRPRGTNGMAVASLVLGLLWLCWLGSLAAVVLGHVALSQIKRTGQAGRGIAIAGLILGYLGVLTAIGAGALAFTVGKETTKEKQATVLMEANGSGGAEQANLTYSIGKIDPTQQMGAALPWQRETGERLNGFDIVTLHVQNTGTSGDVSCRITVNGTVVKENTATGPYGMASCTYNRLAD</sequence>
<evidence type="ECO:0000256" key="6">
    <source>
        <dbReference type="ARBA" id="ARBA00023136"/>
    </source>
</evidence>
<dbReference type="InterPro" id="IPR008693">
    <property type="entry name" value="MmpS"/>
</dbReference>
<dbReference type="RefSeq" id="WP_208262777.1">
    <property type="nucleotide sequence ID" value="NZ_JAGEOJ010000027.1"/>
</dbReference>
<evidence type="ECO:0000313" key="10">
    <source>
        <dbReference type="EMBL" id="MBO2454567.1"/>
    </source>
</evidence>
<name>A0A939TCH1_9ACTN</name>
<dbReference type="AlphaFoldDB" id="A0A939TCH1"/>
<proteinExistence type="inferred from homology"/>
<feature type="transmembrane region" description="Helical" evidence="8">
    <location>
        <begin position="28"/>
        <end position="55"/>
    </location>
</feature>
<comment type="caution">
    <text evidence="10">The sequence shown here is derived from an EMBL/GenBank/DDBJ whole genome shotgun (WGS) entry which is preliminary data.</text>
</comment>
<dbReference type="Pfam" id="PF05423">
    <property type="entry name" value="Mycobact_memb"/>
    <property type="match status" value="1"/>
</dbReference>
<evidence type="ECO:0000313" key="11">
    <source>
        <dbReference type="Proteomes" id="UP000669179"/>
    </source>
</evidence>
<comment type="similarity">
    <text evidence="2">Belongs to the MmpS family.</text>
</comment>
<reference evidence="10" key="1">
    <citation type="submission" date="2021-03" db="EMBL/GenBank/DDBJ databases">
        <authorList>
            <person name="Kanchanasin P."/>
            <person name="Saeng-In P."/>
            <person name="Phongsopitanun W."/>
            <person name="Yuki M."/>
            <person name="Kudo T."/>
            <person name="Ohkuma M."/>
            <person name="Tanasupawat S."/>
        </authorList>
    </citation>
    <scope>NUCLEOTIDE SEQUENCE</scope>
    <source>
        <strain evidence="10">GKU 128</strain>
    </source>
</reference>
<evidence type="ECO:0000256" key="7">
    <source>
        <dbReference type="SAM" id="MobiDB-lite"/>
    </source>
</evidence>
<dbReference type="Pfam" id="PF13828">
    <property type="entry name" value="DUF4190"/>
    <property type="match status" value="1"/>
</dbReference>
<keyword evidence="6 8" id="KW-0472">Membrane</keyword>
<evidence type="ECO:0000256" key="8">
    <source>
        <dbReference type="SAM" id="Phobius"/>
    </source>
</evidence>
<evidence type="ECO:0000256" key="1">
    <source>
        <dbReference type="ARBA" id="ARBA00004236"/>
    </source>
</evidence>
<dbReference type="InterPro" id="IPR038468">
    <property type="entry name" value="MmpS_C"/>
</dbReference>
<dbReference type="GO" id="GO:0005886">
    <property type="term" value="C:plasma membrane"/>
    <property type="evidence" value="ECO:0007669"/>
    <property type="project" value="UniProtKB-SubCell"/>
</dbReference>
<evidence type="ECO:0000256" key="3">
    <source>
        <dbReference type="ARBA" id="ARBA00022475"/>
    </source>
</evidence>
<keyword evidence="11" id="KW-1185">Reference proteome</keyword>
<evidence type="ECO:0000256" key="5">
    <source>
        <dbReference type="ARBA" id="ARBA00022989"/>
    </source>
</evidence>
<comment type="subcellular location">
    <subcellularLocation>
        <location evidence="1">Cell membrane</location>
    </subcellularLocation>
</comment>
<evidence type="ECO:0000259" key="9">
    <source>
        <dbReference type="Pfam" id="PF13828"/>
    </source>
</evidence>
<keyword evidence="5 8" id="KW-1133">Transmembrane helix</keyword>
<gene>
    <name evidence="10" type="ORF">J4573_46290</name>
</gene>
<evidence type="ECO:0000256" key="4">
    <source>
        <dbReference type="ARBA" id="ARBA00022692"/>
    </source>
</evidence>
<feature type="transmembrane region" description="Helical" evidence="8">
    <location>
        <begin position="67"/>
        <end position="91"/>
    </location>
</feature>
<protein>
    <submittedName>
        <fullName evidence="10">DUF4190 domain-containing protein</fullName>
    </submittedName>
</protein>
<dbReference type="Proteomes" id="UP000669179">
    <property type="component" value="Unassembled WGS sequence"/>
</dbReference>
<feature type="domain" description="DUF4190" evidence="9">
    <location>
        <begin position="27"/>
        <end position="83"/>
    </location>
</feature>
<dbReference type="Gene3D" id="2.60.40.2880">
    <property type="entry name" value="MmpS1-5, C-terminal soluble domain"/>
    <property type="match status" value="1"/>
</dbReference>
<keyword evidence="3" id="KW-1003">Cell membrane</keyword>
<dbReference type="EMBL" id="JAGEOJ010000027">
    <property type="protein sequence ID" value="MBO2454567.1"/>
    <property type="molecule type" value="Genomic_DNA"/>
</dbReference>
<feature type="region of interest" description="Disordered" evidence="7">
    <location>
        <begin position="1"/>
        <end position="23"/>
    </location>
</feature>